<dbReference type="GO" id="GO:0006614">
    <property type="term" value="P:SRP-dependent cotranslational protein targeting to membrane"/>
    <property type="evidence" value="ECO:0007669"/>
    <property type="project" value="InterPro"/>
</dbReference>
<proteinExistence type="predicted"/>
<dbReference type="EMBL" id="WHYS01000001">
    <property type="protein sequence ID" value="MQL54889.1"/>
    <property type="molecule type" value="Genomic_DNA"/>
</dbReference>
<organism evidence="2 3">
    <name type="scientific">Acidianus ambivalens</name>
    <name type="common">Desulfurolobus ambivalens</name>
    <dbReference type="NCBI Taxonomy" id="2283"/>
    <lineage>
        <taxon>Archaea</taxon>
        <taxon>Thermoproteota</taxon>
        <taxon>Thermoprotei</taxon>
        <taxon>Sulfolobales</taxon>
        <taxon>Sulfolobaceae</taxon>
        <taxon>Acidianus</taxon>
    </lineage>
</organism>
<evidence type="ECO:0000313" key="3">
    <source>
        <dbReference type="Proteomes" id="UP000426328"/>
    </source>
</evidence>
<evidence type="ECO:0000313" key="2">
    <source>
        <dbReference type="EMBL" id="QGR22675.1"/>
    </source>
</evidence>
<protein>
    <recommendedName>
        <fullName evidence="5">Signal recognition particle 19 kDa protein</fullName>
    </recommendedName>
</protein>
<dbReference type="EMBL" id="CP045482">
    <property type="protein sequence ID" value="QGR22675.1"/>
    <property type="molecule type" value="Genomic_DNA"/>
</dbReference>
<reference evidence="2 3" key="2">
    <citation type="submission" date="2019-10" db="EMBL/GenBank/DDBJ databases">
        <title>Genome Sequences from Six Type Strain Members of the Archaeal Family Sulfolobaceae: Acidianus ambivalens, Acidianus infernus, Metallosphaera prunae, Stygiolobus azoricus, Sulfolobus metallicus, and Sulfurisphaera ohwakuensis.</title>
        <authorList>
            <person name="Counts J.A."/>
            <person name="Kelly R.M."/>
        </authorList>
    </citation>
    <scope>NUCLEOTIDE SEQUENCE [LARGE SCALE GENOMIC DNA]</scope>
    <source>
        <strain evidence="2 3">LEI 10</strain>
    </source>
</reference>
<evidence type="ECO:0000313" key="4">
    <source>
        <dbReference type="Proteomes" id="UP000474054"/>
    </source>
</evidence>
<evidence type="ECO:0008006" key="5">
    <source>
        <dbReference type="Google" id="ProtNLM"/>
    </source>
</evidence>
<accession>A0A650CYC3</accession>
<gene>
    <name evidence="2" type="ORF">D1866_12355</name>
    <name evidence="1" type="ORF">GFB69_03795</name>
</gene>
<dbReference type="KEGG" id="aamb:D1866_12355"/>
<dbReference type="GeneID" id="42780538"/>
<dbReference type="GO" id="GO:0048500">
    <property type="term" value="C:signal recognition particle"/>
    <property type="evidence" value="ECO:0007669"/>
    <property type="project" value="InterPro"/>
</dbReference>
<sequence length="91" mass="10525">MSLRDYEGNKIAIWLAYFTADSRRKGRKIRKVKITLDDLFSAAKALGLEPEVLDKVHPGSRIKGLIMVKKVKGKYKLIKDIYSYLQQQKKL</sequence>
<dbReference type="Proteomes" id="UP000474054">
    <property type="component" value="Unassembled WGS sequence"/>
</dbReference>
<reference evidence="1 4" key="1">
    <citation type="submission" date="2019-10" db="EMBL/GenBank/DDBJ databases">
        <title>Comparative genomics of sulfur disproportionating microorganisms.</title>
        <authorList>
            <person name="Ward L.M."/>
            <person name="Bertran E."/>
            <person name="Johnston D."/>
        </authorList>
    </citation>
    <scope>NUCLEOTIDE SEQUENCE [LARGE SCALE GENOMIC DNA]</scope>
    <source>
        <strain evidence="1 4">DSM 3772</strain>
    </source>
</reference>
<dbReference type="InterPro" id="IPR036521">
    <property type="entry name" value="SRP19-like_sf"/>
</dbReference>
<dbReference type="Proteomes" id="UP000426328">
    <property type="component" value="Chromosome"/>
</dbReference>
<keyword evidence="3" id="KW-1185">Reference proteome</keyword>
<dbReference type="AlphaFoldDB" id="A0A650CYC3"/>
<name>A0A650CYC3_ACIAM</name>
<evidence type="ECO:0000313" key="1">
    <source>
        <dbReference type="EMBL" id="MQL54889.1"/>
    </source>
</evidence>
<dbReference type="RefSeq" id="WP_152940245.1">
    <property type="nucleotide sequence ID" value="NZ_CP045482.1"/>
</dbReference>
<dbReference type="GO" id="GO:0008312">
    <property type="term" value="F:7S RNA binding"/>
    <property type="evidence" value="ECO:0007669"/>
    <property type="project" value="InterPro"/>
</dbReference>
<dbReference type="Gene3D" id="3.30.56.30">
    <property type="entry name" value="Signal recognition particle, SRP19-like subunit"/>
    <property type="match status" value="1"/>
</dbReference>
<dbReference type="SUPFAM" id="SSF69695">
    <property type="entry name" value="SRP19"/>
    <property type="match status" value="1"/>
</dbReference>